<comment type="caution">
    <text evidence="2">The sequence shown here is derived from an EMBL/GenBank/DDBJ whole genome shotgun (WGS) entry which is preliminary data.</text>
</comment>
<reference evidence="2 3" key="1">
    <citation type="submission" date="2019-08" db="EMBL/GenBank/DDBJ databases">
        <title>Draft genome sequences of two oriental melons (Cucumis melo L. var makuwa).</title>
        <authorList>
            <person name="Kwon S.-Y."/>
        </authorList>
    </citation>
    <scope>NUCLEOTIDE SEQUENCE [LARGE SCALE GENOMIC DNA]</scope>
    <source>
        <strain evidence="3">cv. Chang Bougi</strain>
        <tissue evidence="2">Leaf</tissue>
    </source>
</reference>
<evidence type="ECO:0000313" key="2">
    <source>
        <dbReference type="EMBL" id="TYK15511.1"/>
    </source>
</evidence>
<evidence type="ECO:0000256" key="1">
    <source>
        <dbReference type="SAM" id="MobiDB-lite"/>
    </source>
</evidence>
<dbReference type="Proteomes" id="UP000321947">
    <property type="component" value="Unassembled WGS sequence"/>
</dbReference>
<accession>A0A5D3CUF2</accession>
<feature type="region of interest" description="Disordered" evidence="1">
    <location>
        <begin position="64"/>
        <end position="90"/>
    </location>
</feature>
<organism evidence="2 3">
    <name type="scientific">Cucumis melo var. makuwa</name>
    <name type="common">Oriental melon</name>
    <dbReference type="NCBI Taxonomy" id="1194695"/>
    <lineage>
        <taxon>Eukaryota</taxon>
        <taxon>Viridiplantae</taxon>
        <taxon>Streptophyta</taxon>
        <taxon>Embryophyta</taxon>
        <taxon>Tracheophyta</taxon>
        <taxon>Spermatophyta</taxon>
        <taxon>Magnoliopsida</taxon>
        <taxon>eudicotyledons</taxon>
        <taxon>Gunneridae</taxon>
        <taxon>Pentapetalae</taxon>
        <taxon>rosids</taxon>
        <taxon>fabids</taxon>
        <taxon>Cucurbitales</taxon>
        <taxon>Cucurbitaceae</taxon>
        <taxon>Benincaseae</taxon>
        <taxon>Cucumis</taxon>
    </lineage>
</organism>
<protein>
    <submittedName>
        <fullName evidence="2">Uncharacterized protein</fullName>
    </submittedName>
</protein>
<sequence length="192" mass="20371">MARHGHFWLLASLPLPLPRPLPEQHDMERVSIKYSVRDPLVQLGAKGPEQAGGSRTGGLARLEKQKSTRLEGSTGSSLHVNGARGDPANTAASTAGFSGAWRRLADGFRLARRGDFRSAKAAACRRGSSACKTRRLPIRKGDGLLGCAASKLLTRRDGAGRTREFGSGVTAGLPYKLAGIRRWCDGARVGGG</sequence>
<gene>
    <name evidence="2" type="ORF">E5676_scaffold477G001040</name>
</gene>
<dbReference type="AlphaFoldDB" id="A0A5D3CUF2"/>
<name>A0A5D3CUF2_CUCMM</name>
<proteinExistence type="predicted"/>
<evidence type="ECO:0000313" key="3">
    <source>
        <dbReference type="Proteomes" id="UP000321947"/>
    </source>
</evidence>
<feature type="compositionally biased region" description="Polar residues" evidence="1">
    <location>
        <begin position="70"/>
        <end position="79"/>
    </location>
</feature>
<dbReference type="EMBL" id="SSTD01008482">
    <property type="protein sequence ID" value="TYK15511.1"/>
    <property type="molecule type" value="Genomic_DNA"/>
</dbReference>